<evidence type="ECO:0000259" key="4">
    <source>
        <dbReference type="PROSITE" id="PS51186"/>
    </source>
</evidence>
<feature type="domain" description="N-acetyltransferase" evidence="4">
    <location>
        <begin position="8"/>
        <end position="169"/>
    </location>
</feature>
<evidence type="ECO:0000313" key="5">
    <source>
        <dbReference type="EMBL" id="MBC5737695.1"/>
    </source>
</evidence>
<comment type="caution">
    <text evidence="5">The sequence shown here is derived from an EMBL/GenBank/DDBJ whole genome shotgun (WGS) entry which is preliminary data.</text>
</comment>
<proteinExistence type="inferred from homology"/>
<dbReference type="InterPro" id="IPR000182">
    <property type="entry name" value="GNAT_dom"/>
</dbReference>
<organism evidence="5 6">
    <name type="scientific">Lawsonibacter faecis</name>
    <dbReference type="NCBI Taxonomy" id="2763052"/>
    <lineage>
        <taxon>Bacteria</taxon>
        <taxon>Bacillati</taxon>
        <taxon>Bacillota</taxon>
        <taxon>Clostridia</taxon>
        <taxon>Eubacteriales</taxon>
        <taxon>Oscillospiraceae</taxon>
        <taxon>Lawsonibacter</taxon>
    </lineage>
</organism>
<dbReference type="GO" id="GO:0005737">
    <property type="term" value="C:cytoplasm"/>
    <property type="evidence" value="ECO:0007669"/>
    <property type="project" value="TreeGrafter"/>
</dbReference>
<dbReference type="SUPFAM" id="SSF55729">
    <property type="entry name" value="Acyl-CoA N-acyltransferases (Nat)"/>
    <property type="match status" value="1"/>
</dbReference>
<dbReference type="RefSeq" id="WP_155148771.1">
    <property type="nucleotide sequence ID" value="NZ_JACOPQ010000009.1"/>
</dbReference>
<dbReference type="Proteomes" id="UP000607645">
    <property type="component" value="Unassembled WGS sequence"/>
</dbReference>
<comment type="similarity">
    <text evidence="3">Belongs to the acetyltransferase family. RimJ subfamily.</text>
</comment>
<gene>
    <name evidence="5" type="ORF">H8S62_11835</name>
</gene>
<dbReference type="PANTHER" id="PTHR43792:SF8">
    <property type="entry name" value="[RIBOSOMAL PROTEIN US5]-ALANINE N-ACETYLTRANSFERASE"/>
    <property type="match status" value="1"/>
</dbReference>
<evidence type="ECO:0000256" key="2">
    <source>
        <dbReference type="ARBA" id="ARBA00023315"/>
    </source>
</evidence>
<keyword evidence="2" id="KW-0012">Acyltransferase</keyword>
<dbReference type="EMBL" id="JACOPQ010000009">
    <property type="protein sequence ID" value="MBC5737695.1"/>
    <property type="molecule type" value="Genomic_DNA"/>
</dbReference>
<reference evidence="5" key="1">
    <citation type="submission" date="2020-08" db="EMBL/GenBank/DDBJ databases">
        <title>Genome public.</title>
        <authorList>
            <person name="Liu C."/>
            <person name="Sun Q."/>
        </authorList>
    </citation>
    <scope>NUCLEOTIDE SEQUENCE</scope>
    <source>
        <strain evidence="5">NSJ-52</strain>
    </source>
</reference>
<dbReference type="PANTHER" id="PTHR43792">
    <property type="entry name" value="GNAT FAMILY, PUTATIVE (AFU_ORTHOLOGUE AFUA_3G00765)-RELATED-RELATED"/>
    <property type="match status" value="1"/>
</dbReference>
<dbReference type="Gene3D" id="3.40.630.30">
    <property type="match status" value="1"/>
</dbReference>
<dbReference type="Pfam" id="PF13302">
    <property type="entry name" value="Acetyltransf_3"/>
    <property type="match status" value="1"/>
</dbReference>
<name>A0A8J6JMW0_9FIRM</name>
<dbReference type="InterPro" id="IPR016181">
    <property type="entry name" value="Acyl_CoA_acyltransferase"/>
</dbReference>
<evidence type="ECO:0000256" key="1">
    <source>
        <dbReference type="ARBA" id="ARBA00022679"/>
    </source>
</evidence>
<protein>
    <submittedName>
        <fullName evidence="5">GNAT family N-acetyltransferase</fullName>
    </submittedName>
</protein>
<accession>A0A8J6JMW0</accession>
<sequence>MELETRRLLLRPFRAADLRDLHEYSSQPGVGEMAGWRHHGSVDESRRVLERYLRNPDIFAVEHRESGKVIGHIAAHPDSENGRADTRELGFVLHRDYQRRGLMAEAVGKLLEYLPTRGVRHIYACCFQENEPSRRLIEKCGFVLEGEGTYDSKSLDRTFPSYEYVYEART</sequence>
<dbReference type="PROSITE" id="PS51186">
    <property type="entry name" value="GNAT"/>
    <property type="match status" value="1"/>
</dbReference>
<dbReference type="AlphaFoldDB" id="A0A8J6JMW0"/>
<dbReference type="CDD" id="cd04301">
    <property type="entry name" value="NAT_SF"/>
    <property type="match status" value="1"/>
</dbReference>
<keyword evidence="1" id="KW-0808">Transferase</keyword>
<dbReference type="GO" id="GO:0008999">
    <property type="term" value="F:protein-N-terminal-alanine acetyltransferase activity"/>
    <property type="evidence" value="ECO:0007669"/>
    <property type="project" value="TreeGrafter"/>
</dbReference>
<keyword evidence="6" id="KW-1185">Reference proteome</keyword>
<dbReference type="InterPro" id="IPR051531">
    <property type="entry name" value="N-acetyltransferase"/>
</dbReference>
<evidence type="ECO:0000256" key="3">
    <source>
        <dbReference type="ARBA" id="ARBA00038502"/>
    </source>
</evidence>
<evidence type="ECO:0000313" key="6">
    <source>
        <dbReference type="Proteomes" id="UP000607645"/>
    </source>
</evidence>